<dbReference type="Gene3D" id="3.10.450.50">
    <property type="match status" value="1"/>
</dbReference>
<feature type="chain" id="PRO_5042286060" evidence="1">
    <location>
        <begin position="20"/>
        <end position="159"/>
    </location>
</feature>
<keyword evidence="1" id="KW-0732">Signal</keyword>
<dbReference type="Pfam" id="PF07366">
    <property type="entry name" value="SnoaL"/>
    <property type="match status" value="1"/>
</dbReference>
<reference evidence="2 3" key="1">
    <citation type="submission" date="2018-08" db="EMBL/GenBank/DDBJ databases">
        <title>Complete genome sequence of JP2-74.</title>
        <authorList>
            <person name="Wu L."/>
        </authorList>
    </citation>
    <scope>NUCLEOTIDE SEQUENCE [LARGE SCALE GENOMIC DNA]</scope>
    <source>
        <strain evidence="2 3">JP2-74</strain>
    </source>
</reference>
<keyword evidence="3" id="KW-1185">Reference proteome</keyword>
<name>A0AAD0RU91_9NEIS</name>
<dbReference type="AlphaFoldDB" id="A0AAD0RU91"/>
<sequence length="159" mass="17887">MKPHWMISGLAALSFSLSAALSYSTPLVAPAVAMQRASSNKQLVVDFYNQFFNQHDLSAADRYIGDRYIQHNPSVKDGKQAFVEAFTERFKQAPERRNTIIRAVAEDDLVVLHVHSTSDAKDRGRALVDIFRVENNKIVEHWDVIQPVPDASASGNRMF</sequence>
<dbReference type="PANTHER" id="PTHR38436:SF1">
    <property type="entry name" value="ESTER CYCLASE"/>
    <property type="match status" value="1"/>
</dbReference>
<dbReference type="RefSeq" id="WP_039755685.1">
    <property type="nucleotide sequence ID" value="NZ_CP031968.1"/>
</dbReference>
<dbReference type="GO" id="GO:0030638">
    <property type="term" value="P:polyketide metabolic process"/>
    <property type="evidence" value="ECO:0007669"/>
    <property type="project" value="InterPro"/>
</dbReference>
<protein>
    <submittedName>
        <fullName evidence="2">Polyketide cyclase</fullName>
    </submittedName>
</protein>
<dbReference type="KEGG" id="crz:D1345_21650"/>
<dbReference type="PANTHER" id="PTHR38436">
    <property type="entry name" value="POLYKETIDE CYCLASE SNOAL-LIKE DOMAIN"/>
    <property type="match status" value="1"/>
</dbReference>
<proteinExistence type="predicted"/>
<dbReference type="InterPro" id="IPR009959">
    <property type="entry name" value="Cyclase_SnoaL-like"/>
</dbReference>
<dbReference type="Proteomes" id="UP000259465">
    <property type="component" value="Chromosome"/>
</dbReference>
<gene>
    <name evidence="2" type="ORF">D1345_21650</name>
</gene>
<feature type="signal peptide" evidence="1">
    <location>
        <begin position="1"/>
        <end position="19"/>
    </location>
</feature>
<evidence type="ECO:0000313" key="3">
    <source>
        <dbReference type="Proteomes" id="UP000259465"/>
    </source>
</evidence>
<dbReference type="InterPro" id="IPR032710">
    <property type="entry name" value="NTF2-like_dom_sf"/>
</dbReference>
<accession>A0AAD0RU91</accession>
<dbReference type="SUPFAM" id="SSF54427">
    <property type="entry name" value="NTF2-like"/>
    <property type="match status" value="1"/>
</dbReference>
<dbReference type="EMBL" id="CP031968">
    <property type="protein sequence ID" value="AXT48607.1"/>
    <property type="molecule type" value="Genomic_DNA"/>
</dbReference>
<evidence type="ECO:0000256" key="1">
    <source>
        <dbReference type="SAM" id="SignalP"/>
    </source>
</evidence>
<organism evidence="2 3">
    <name type="scientific">Chromobacterium rhizoryzae</name>
    <dbReference type="NCBI Taxonomy" id="1778675"/>
    <lineage>
        <taxon>Bacteria</taxon>
        <taxon>Pseudomonadati</taxon>
        <taxon>Pseudomonadota</taxon>
        <taxon>Betaproteobacteria</taxon>
        <taxon>Neisseriales</taxon>
        <taxon>Chromobacteriaceae</taxon>
        <taxon>Chromobacterium</taxon>
    </lineage>
</organism>
<evidence type="ECO:0000313" key="2">
    <source>
        <dbReference type="EMBL" id="AXT48607.1"/>
    </source>
</evidence>